<keyword evidence="4 8" id="KW-0028">Amino-acid biosynthesis</keyword>
<dbReference type="EC" id="3.1.3.15" evidence="3 8"/>
<proteinExistence type="inferred from homology"/>
<dbReference type="GO" id="GO:0005737">
    <property type="term" value="C:cytoplasm"/>
    <property type="evidence" value="ECO:0007669"/>
    <property type="project" value="TreeGrafter"/>
</dbReference>
<accession>A0A1L3MP02</accession>
<dbReference type="GO" id="GO:0000105">
    <property type="term" value="P:L-histidine biosynthetic process"/>
    <property type="evidence" value="ECO:0007669"/>
    <property type="project" value="UniProtKB-UniRule"/>
</dbReference>
<gene>
    <name evidence="10" type="ORF">A9C19_04565</name>
</gene>
<dbReference type="Pfam" id="PF13263">
    <property type="entry name" value="PHP_C"/>
    <property type="match status" value="1"/>
</dbReference>
<dbReference type="STRING" id="1547283.A9C19_04565"/>
<dbReference type="RefSeq" id="WP_072578863.1">
    <property type="nucleotide sequence ID" value="NZ_CP016020.1"/>
</dbReference>
<dbReference type="OrthoDB" id="9775255at2"/>
<dbReference type="AlphaFoldDB" id="A0A1L3MP02"/>
<evidence type="ECO:0000256" key="7">
    <source>
        <dbReference type="ARBA" id="ARBA00049158"/>
    </source>
</evidence>
<dbReference type="KEGG" id="bwh:A9C19_04565"/>
<comment type="pathway">
    <text evidence="1 8">Amino-acid biosynthesis; L-histidine biosynthesis; L-histidine from 5-phospho-alpha-D-ribose 1-diphosphate: step 8/9.</text>
</comment>
<name>A0A1L3MP02_9BACI</name>
<dbReference type="Pfam" id="PF02811">
    <property type="entry name" value="PHP"/>
    <property type="match status" value="1"/>
</dbReference>
<dbReference type="CDD" id="cd12110">
    <property type="entry name" value="PHP_HisPPase_Hisj_like"/>
    <property type="match status" value="1"/>
</dbReference>
<keyword evidence="5 8" id="KW-0378">Hydrolase</keyword>
<evidence type="ECO:0000313" key="11">
    <source>
        <dbReference type="Proteomes" id="UP000181936"/>
    </source>
</evidence>
<dbReference type="InterPro" id="IPR016195">
    <property type="entry name" value="Pol/histidinol_Pase-like"/>
</dbReference>
<dbReference type="NCBIfam" id="NF005996">
    <property type="entry name" value="PRK08123.1"/>
    <property type="match status" value="1"/>
</dbReference>
<sequence length="269" mass="30898">MKKTDGHVHTPFCPHGTMDKFEEYIEQALNLGFEAITFTEHAPLPKGFIDPTPLQDSAMKLEDLEEYIISIQRLKDTYKNKLDIHIGLEVDYIKEFEKETAALLTTYGKHLDDSILSVHFLKLSDTYYCMDYDHHVFDEMIRVTGSLQNLHEEYYKQVLNSIKSDLGAFKPKRIGHLTLSHKFQKLFPVSFSSDHMISEILTAIKLEQLEIDFNVAGLRKEYCKETYPNSLIASTAIKQNIPLVYGSDAHSAGDVGKNYSEFQGLWEHN</sequence>
<comment type="catalytic activity">
    <reaction evidence="7 8">
        <text>L-histidinol phosphate + H2O = L-histidinol + phosphate</text>
        <dbReference type="Rhea" id="RHEA:14465"/>
        <dbReference type="ChEBI" id="CHEBI:15377"/>
        <dbReference type="ChEBI" id="CHEBI:43474"/>
        <dbReference type="ChEBI" id="CHEBI:57699"/>
        <dbReference type="ChEBI" id="CHEBI:57980"/>
        <dbReference type="EC" id="3.1.3.15"/>
    </reaction>
</comment>
<evidence type="ECO:0000256" key="5">
    <source>
        <dbReference type="ARBA" id="ARBA00022801"/>
    </source>
</evidence>
<dbReference type="PANTHER" id="PTHR21039">
    <property type="entry name" value="HISTIDINOL PHOSPHATASE-RELATED"/>
    <property type="match status" value="1"/>
</dbReference>
<dbReference type="GO" id="GO:0004401">
    <property type="term" value="F:histidinol-phosphatase activity"/>
    <property type="evidence" value="ECO:0007669"/>
    <property type="project" value="UniProtKB-UniRule"/>
</dbReference>
<evidence type="ECO:0000259" key="9">
    <source>
        <dbReference type="Pfam" id="PF02811"/>
    </source>
</evidence>
<evidence type="ECO:0000256" key="1">
    <source>
        <dbReference type="ARBA" id="ARBA00004970"/>
    </source>
</evidence>
<dbReference type="Proteomes" id="UP000181936">
    <property type="component" value="Chromosome"/>
</dbReference>
<dbReference type="SUPFAM" id="SSF89550">
    <property type="entry name" value="PHP domain-like"/>
    <property type="match status" value="1"/>
</dbReference>
<reference evidence="10 11" key="1">
    <citation type="journal article" date="2016" name="Sci. Rep.">
        <title>Complete genome sequence and transcriptomic analysis of a novel marine strain Bacillus weihaiensis reveals the mechanism of brown algae degradation.</title>
        <authorList>
            <person name="Zhu Y."/>
            <person name="Chen P."/>
            <person name="Bao Y."/>
            <person name="Men Y."/>
            <person name="Zeng Y."/>
            <person name="Yang J."/>
            <person name="Sun J."/>
            <person name="Sun Y."/>
        </authorList>
    </citation>
    <scope>NUCLEOTIDE SEQUENCE [LARGE SCALE GENOMIC DNA]</scope>
    <source>
        <strain evidence="10 11">Alg07</strain>
    </source>
</reference>
<comment type="similarity">
    <text evidence="2 8">Belongs to the PHP hydrolase family. HisK subfamily.</text>
</comment>
<keyword evidence="11" id="KW-1185">Reference proteome</keyword>
<dbReference type="UniPathway" id="UPA00031">
    <property type="reaction ID" value="UER00013"/>
</dbReference>
<keyword evidence="6 8" id="KW-0368">Histidine biosynthesis</keyword>
<dbReference type="PANTHER" id="PTHR21039:SF0">
    <property type="entry name" value="HISTIDINOL-PHOSPHATASE"/>
    <property type="match status" value="1"/>
</dbReference>
<evidence type="ECO:0000256" key="6">
    <source>
        <dbReference type="ARBA" id="ARBA00023102"/>
    </source>
</evidence>
<evidence type="ECO:0000313" key="10">
    <source>
        <dbReference type="EMBL" id="APH04069.1"/>
    </source>
</evidence>
<dbReference type="InterPro" id="IPR010140">
    <property type="entry name" value="Histidinol_P_phosphatase_HisJ"/>
</dbReference>
<protein>
    <recommendedName>
        <fullName evidence="3 8">Histidinol-phosphatase</fullName>
        <shortName evidence="8">HolPase</shortName>
        <ecNumber evidence="3 8">3.1.3.15</ecNumber>
    </recommendedName>
</protein>
<evidence type="ECO:0000256" key="3">
    <source>
        <dbReference type="ARBA" id="ARBA00013085"/>
    </source>
</evidence>
<feature type="domain" description="PHP" evidence="9">
    <location>
        <begin position="5"/>
        <end position="205"/>
    </location>
</feature>
<dbReference type="EMBL" id="CP016020">
    <property type="protein sequence ID" value="APH04069.1"/>
    <property type="molecule type" value="Genomic_DNA"/>
</dbReference>
<dbReference type="InterPro" id="IPR004013">
    <property type="entry name" value="PHP_dom"/>
</dbReference>
<evidence type="ECO:0000256" key="4">
    <source>
        <dbReference type="ARBA" id="ARBA00022605"/>
    </source>
</evidence>
<dbReference type="Gene3D" id="3.20.20.140">
    <property type="entry name" value="Metal-dependent hydrolases"/>
    <property type="match status" value="1"/>
</dbReference>
<evidence type="ECO:0000256" key="8">
    <source>
        <dbReference type="RuleBase" id="RU366003"/>
    </source>
</evidence>
<dbReference type="NCBIfam" id="TIGR01856">
    <property type="entry name" value="hisJ_fam"/>
    <property type="match status" value="1"/>
</dbReference>
<organism evidence="10 11">
    <name type="scientific">Bacillus weihaiensis</name>
    <dbReference type="NCBI Taxonomy" id="1547283"/>
    <lineage>
        <taxon>Bacteria</taxon>
        <taxon>Bacillati</taxon>
        <taxon>Bacillota</taxon>
        <taxon>Bacilli</taxon>
        <taxon>Bacillales</taxon>
        <taxon>Bacillaceae</taxon>
        <taxon>Bacillus</taxon>
    </lineage>
</organism>
<evidence type="ECO:0000256" key="2">
    <source>
        <dbReference type="ARBA" id="ARBA00009152"/>
    </source>
</evidence>